<dbReference type="Gene3D" id="2.60.40.10">
    <property type="entry name" value="Immunoglobulins"/>
    <property type="match status" value="1"/>
</dbReference>
<dbReference type="Pfam" id="PF07686">
    <property type="entry name" value="V-set"/>
    <property type="match status" value="1"/>
</dbReference>
<keyword evidence="3" id="KW-0325">Glycoprotein</keyword>
<dbReference type="GeneTree" id="ENSGT00960000186656"/>
<reference evidence="6 7" key="1">
    <citation type="submission" date="2019-11" db="EMBL/GenBank/DDBJ databases">
        <title>Strigops habroptila (kakapo) genome, bStrHab1, primary haplotype, v2.</title>
        <authorList>
            <person name="Jarvis E.D."/>
            <person name="Howard J."/>
            <person name="Rhie A."/>
            <person name="Phillippy A."/>
            <person name="Korlach J."/>
            <person name="Digby A."/>
            <person name="Iorns D."/>
            <person name="Eason D."/>
            <person name="Robertson B."/>
            <person name="Raemaekers T."/>
            <person name="Howe K."/>
            <person name="Lewin H."/>
            <person name="Damas J."/>
            <person name="Hastie A."/>
            <person name="Tracey A."/>
            <person name="Chow W."/>
            <person name="Fedrigo O."/>
        </authorList>
    </citation>
    <scope>NUCLEOTIDE SEQUENCE [LARGE SCALE GENOMIC DNA]</scope>
</reference>
<keyword evidence="1" id="KW-0732">Signal</keyword>
<dbReference type="Ensembl" id="ENSSHBT00005017968.1">
    <property type="protein sequence ID" value="ENSSHBP00005014980.1"/>
    <property type="gene ID" value="ENSSHBG00005013135.1"/>
</dbReference>
<dbReference type="InParanoid" id="A0A672UJE3"/>
<dbReference type="SMART" id="SM00409">
    <property type="entry name" value="IG"/>
    <property type="match status" value="1"/>
</dbReference>
<reference evidence="6" key="2">
    <citation type="submission" date="2025-08" db="UniProtKB">
        <authorList>
            <consortium name="Ensembl"/>
        </authorList>
    </citation>
    <scope>IDENTIFICATION</scope>
</reference>
<evidence type="ECO:0000313" key="7">
    <source>
        <dbReference type="Proteomes" id="UP000472266"/>
    </source>
</evidence>
<keyword evidence="4" id="KW-0393">Immunoglobulin domain</keyword>
<proteinExistence type="predicted"/>
<dbReference type="SUPFAM" id="SSF48726">
    <property type="entry name" value="Immunoglobulin"/>
    <property type="match status" value="1"/>
</dbReference>
<keyword evidence="2" id="KW-1015">Disulfide bond</keyword>
<dbReference type="InterPro" id="IPR036179">
    <property type="entry name" value="Ig-like_dom_sf"/>
</dbReference>
<protein>
    <recommendedName>
        <fullName evidence="5">Ig-like domain-containing protein</fullName>
    </recommendedName>
</protein>
<evidence type="ECO:0000256" key="3">
    <source>
        <dbReference type="ARBA" id="ARBA00023180"/>
    </source>
</evidence>
<evidence type="ECO:0000256" key="2">
    <source>
        <dbReference type="ARBA" id="ARBA00023157"/>
    </source>
</evidence>
<evidence type="ECO:0000313" key="6">
    <source>
        <dbReference type="Ensembl" id="ENSSHBP00005014980.1"/>
    </source>
</evidence>
<dbReference type="InterPro" id="IPR013106">
    <property type="entry name" value="Ig_V-set"/>
</dbReference>
<organism evidence="6 7">
    <name type="scientific">Strigops habroptila</name>
    <name type="common">Kakapo</name>
    <dbReference type="NCBI Taxonomy" id="2489341"/>
    <lineage>
        <taxon>Eukaryota</taxon>
        <taxon>Metazoa</taxon>
        <taxon>Chordata</taxon>
        <taxon>Craniata</taxon>
        <taxon>Vertebrata</taxon>
        <taxon>Euteleostomi</taxon>
        <taxon>Archelosauria</taxon>
        <taxon>Archosauria</taxon>
        <taxon>Dinosauria</taxon>
        <taxon>Saurischia</taxon>
        <taxon>Theropoda</taxon>
        <taxon>Coelurosauria</taxon>
        <taxon>Aves</taxon>
        <taxon>Neognathae</taxon>
        <taxon>Neoaves</taxon>
        <taxon>Telluraves</taxon>
        <taxon>Australaves</taxon>
        <taxon>Psittaciformes</taxon>
        <taxon>Psittacidae</taxon>
        <taxon>Strigops</taxon>
    </lineage>
</organism>
<dbReference type="PROSITE" id="PS50835">
    <property type="entry name" value="IG_LIKE"/>
    <property type="match status" value="1"/>
</dbReference>
<evidence type="ECO:0000256" key="4">
    <source>
        <dbReference type="ARBA" id="ARBA00023319"/>
    </source>
</evidence>
<dbReference type="SMART" id="SM00406">
    <property type="entry name" value="IGv"/>
    <property type="match status" value="1"/>
</dbReference>
<name>A0A672UJE3_STRHB</name>
<dbReference type="InterPro" id="IPR003599">
    <property type="entry name" value="Ig_sub"/>
</dbReference>
<sequence>MLLHPQPLPWAPCPCYPELRDQPGLGMGREPLQQPQDKVSVTAGETLTLNCTTSGDGPIGPVKWLKGWGSENETIYDQTGTIPRVTRAVTESDTDFTIHIRDVRPKDAGTYYCVKFGKSLRGISVFQRGNGTEVSVYGEWGSQSRRSSLRNLVQGPKISLLGGWGCWQVQTCCPQCFRCHPAVRLQGLGQYQHLQAHNDLFRSCFR</sequence>
<dbReference type="InterPro" id="IPR007110">
    <property type="entry name" value="Ig-like_dom"/>
</dbReference>
<reference evidence="6" key="3">
    <citation type="submission" date="2025-09" db="UniProtKB">
        <authorList>
            <consortium name="Ensembl"/>
        </authorList>
    </citation>
    <scope>IDENTIFICATION</scope>
</reference>
<keyword evidence="7" id="KW-1185">Reference proteome</keyword>
<evidence type="ECO:0000256" key="1">
    <source>
        <dbReference type="ARBA" id="ARBA00022729"/>
    </source>
</evidence>
<dbReference type="PANTHER" id="PTHR19971">
    <property type="entry name" value="SIGNAL-REGULATORY PROTEIN BETA"/>
    <property type="match status" value="1"/>
</dbReference>
<dbReference type="InterPro" id="IPR051755">
    <property type="entry name" value="Ig-like_CS_Receptor"/>
</dbReference>
<feature type="domain" description="Ig-like" evidence="5">
    <location>
        <begin position="17"/>
        <end position="113"/>
    </location>
</feature>
<accession>A0A672UJE3</accession>
<dbReference type="AlphaFoldDB" id="A0A672UJE3"/>
<evidence type="ECO:0000259" key="5">
    <source>
        <dbReference type="PROSITE" id="PS50835"/>
    </source>
</evidence>
<dbReference type="InterPro" id="IPR013783">
    <property type="entry name" value="Ig-like_fold"/>
</dbReference>
<dbReference type="FunFam" id="2.60.40.10:FF:000295">
    <property type="entry name" value="Tyrosine-protein phosphatase non-receptor type substrate 1"/>
    <property type="match status" value="1"/>
</dbReference>
<dbReference type="Proteomes" id="UP000472266">
    <property type="component" value="Chromosome 14"/>
</dbReference>